<dbReference type="NCBIfam" id="NF033788">
    <property type="entry name" value="HTH_metalloreg"/>
    <property type="match status" value="1"/>
</dbReference>
<dbReference type="GO" id="GO:0003677">
    <property type="term" value="F:DNA binding"/>
    <property type="evidence" value="ECO:0007669"/>
    <property type="project" value="UniProtKB-KW"/>
</dbReference>
<dbReference type="PRINTS" id="PR00778">
    <property type="entry name" value="HTHARSR"/>
</dbReference>
<sequence>MNKVFQALADPTRRTILKKLNKGEMTAGQIAECFDMSKPSITHHLNILKNADLVQSEKRGQFVVYTLNTTVVQDVIGWFYEFMYRGGNHEN</sequence>
<protein>
    <submittedName>
        <fullName evidence="4">Autorepressor SdpR family transcription factor</fullName>
    </submittedName>
</protein>
<accession>A0A173SIH6</accession>
<evidence type="ECO:0000256" key="3">
    <source>
        <dbReference type="ARBA" id="ARBA00023163"/>
    </source>
</evidence>
<evidence type="ECO:0000256" key="1">
    <source>
        <dbReference type="ARBA" id="ARBA00023015"/>
    </source>
</evidence>
<name>A0A173SIH6_9FIRM</name>
<organism evidence="4 5">
    <name type="scientific">Turicibacter sanguinis</name>
    <dbReference type="NCBI Taxonomy" id="154288"/>
    <lineage>
        <taxon>Bacteria</taxon>
        <taxon>Bacillati</taxon>
        <taxon>Bacillota</taxon>
        <taxon>Erysipelotrichia</taxon>
        <taxon>Erysipelotrichales</taxon>
        <taxon>Turicibacteraceae</taxon>
        <taxon>Turicibacter</taxon>
    </lineage>
</organism>
<dbReference type="InterPro" id="IPR051081">
    <property type="entry name" value="HTH_MetalResp_TranReg"/>
</dbReference>
<dbReference type="InterPro" id="IPR011991">
    <property type="entry name" value="ArsR-like_HTH"/>
</dbReference>
<comment type="caution">
    <text evidence="4">The sequence shown here is derived from an EMBL/GenBank/DDBJ whole genome shotgun (WGS) entry which is preliminary data.</text>
</comment>
<dbReference type="Proteomes" id="UP000487649">
    <property type="component" value="Unassembled WGS sequence"/>
</dbReference>
<dbReference type="InterPro" id="IPR001845">
    <property type="entry name" value="HTH_ArsR_DNA-bd_dom"/>
</dbReference>
<proteinExistence type="predicted"/>
<keyword evidence="1" id="KW-0805">Transcription regulation</keyword>
<evidence type="ECO:0000313" key="5">
    <source>
        <dbReference type="Proteomes" id="UP000487649"/>
    </source>
</evidence>
<dbReference type="SMART" id="SM00418">
    <property type="entry name" value="HTH_ARSR"/>
    <property type="match status" value="1"/>
</dbReference>
<dbReference type="Gene3D" id="1.10.10.10">
    <property type="entry name" value="Winged helix-like DNA-binding domain superfamily/Winged helix DNA-binding domain"/>
    <property type="match status" value="1"/>
</dbReference>
<dbReference type="PANTHER" id="PTHR33154">
    <property type="entry name" value="TRANSCRIPTIONAL REGULATOR, ARSR FAMILY"/>
    <property type="match status" value="1"/>
</dbReference>
<dbReference type="Pfam" id="PF01022">
    <property type="entry name" value="HTH_5"/>
    <property type="match status" value="1"/>
</dbReference>
<dbReference type="OrthoDB" id="9799175at2"/>
<gene>
    <name evidence="4" type="ORF">GMA92_06090</name>
</gene>
<evidence type="ECO:0000256" key="2">
    <source>
        <dbReference type="ARBA" id="ARBA00023125"/>
    </source>
</evidence>
<dbReference type="CDD" id="cd00090">
    <property type="entry name" value="HTH_ARSR"/>
    <property type="match status" value="1"/>
</dbReference>
<dbReference type="PANTHER" id="PTHR33154:SF33">
    <property type="entry name" value="TRANSCRIPTIONAL REPRESSOR SDPR"/>
    <property type="match status" value="1"/>
</dbReference>
<dbReference type="GO" id="GO:0003700">
    <property type="term" value="F:DNA-binding transcription factor activity"/>
    <property type="evidence" value="ECO:0007669"/>
    <property type="project" value="InterPro"/>
</dbReference>
<dbReference type="GeneID" id="60059662"/>
<reference evidence="4 5" key="1">
    <citation type="journal article" date="2019" name="Nat. Med.">
        <title>A library of human gut bacterial isolates paired with longitudinal multiomics data enables mechanistic microbiome research.</title>
        <authorList>
            <person name="Poyet M."/>
            <person name="Groussin M."/>
            <person name="Gibbons S.M."/>
            <person name="Avila-Pacheco J."/>
            <person name="Jiang X."/>
            <person name="Kearney S.M."/>
            <person name="Perrotta A.R."/>
            <person name="Berdy B."/>
            <person name="Zhao S."/>
            <person name="Lieberman T.D."/>
            <person name="Swanson P.K."/>
            <person name="Smith M."/>
            <person name="Roesemann S."/>
            <person name="Alexander J.E."/>
            <person name="Rich S.A."/>
            <person name="Livny J."/>
            <person name="Vlamakis H."/>
            <person name="Clish C."/>
            <person name="Bullock K."/>
            <person name="Deik A."/>
            <person name="Scott J."/>
            <person name="Pierce K.A."/>
            <person name="Xavier R.J."/>
            <person name="Alm E.J."/>
        </authorList>
    </citation>
    <scope>NUCLEOTIDE SEQUENCE [LARGE SCALE GENOMIC DNA]</scope>
    <source>
        <strain evidence="4 5">BIOML-A198</strain>
    </source>
</reference>
<dbReference type="AlphaFoldDB" id="A0A173SIH6"/>
<keyword evidence="3" id="KW-0804">Transcription</keyword>
<keyword evidence="2" id="KW-0238">DNA-binding</keyword>
<dbReference type="EMBL" id="WMQE01000010">
    <property type="protein sequence ID" value="MTK20985.1"/>
    <property type="molecule type" value="Genomic_DNA"/>
</dbReference>
<dbReference type="InterPro" id="IPR036390">
    <property type="entry name" value="WH_DNA-bd_sf"/>
</dbReference>
<dbReference type="NCBIfam" id="NF033789">
    <property type="entry name" value="repress_SdpR"/>
    <property type="match status" value="1"/>
</dbReference>
<dbReference type="InterPro" id="IPR036388">
    <property type="entry name" value="WH-like_DNA-bd_sf"/>
</dbReference>
<dbReference type="SUPFAM" id="SSF46785">
    <property type="entry name" value="Winged helix' DNA-binding domain"/>
    <property type="match status" value="1"/>
</dbReference>
<dbReference type="RefSeq" id="WP_006784901.1">
    <property type="nucleotide sequence ID" value="NZ_CABJBH010000004.1"/>
</dbReference>
<evidence type="ECO:0000313" key="4">
    <source>
        <dbReference type="EMBL" id="MTK20985.1"/>
    </source>
</evidence>
<dbReference type="PROSITE" id="PS50987">
    <property type="entry name" value="HTH_ARSR_2"/>
    <property type="match status" value="1"/>
</dbReference>
<dbReference type="InterPro" id="IPR047796">
    <property type="entry name" value="SdpR-like_repress"/>
</dbReference>